<dbReference type="SUPFAM" id="SSF53901">
    <property type="entry name" value="Thiolase-like"/>
    <property type="match status" value="1"/>
</dbReference>
<evidence type="ECO:0000259" key="2">
    <source>
        <dbReference type="Pfam" id="PF00195"/>
    </source>
</evidence>
<dbReference type="STRING" id="4558.A0A1B6PSA0"/>
<dbReference type="InterPro" id="IPR001099">
    <property type="entry name" value="Chalcone/stilbene_synt_N"/>
</dbReference>
<dbReference type="Pfam" id="PF00195">
    <property type="entry name" value="Chal_sti_synt_N"/>
    <property type="match status" value="1"/>
</dbReference>
<dbReference type="AlphaFoldDB" id="A0A1B6PSA0"/>
<dbReference type="InterPro" id="IPR016039">
    <property type="entry name" value="Thiolase-like"/>
</dbReference>
<accession>A0A1B6PSA0</accession>
<dbReference type="Gramene" id="KXG28549">
    <property type="protein sequence ID" value="KXG28549"/>
    <property type="gene ID" value="SORBI_3005G135600"/>
</dbReference>
<protein>
    <recommendedName>
        <fullName evidence="2">Chalcone/stilbene synthase N-terminal domain-containing protein</fullName>
    </recommendedName>
</protein>
<reference evidence="4" key="2">
    <citation type="journal article" date="2018" name="Plant J.">
        <title>The Sorghum bicolor reference genome: improved assembly, gene annotations, a transcriptome atlas, and signatures of genome organization.</title>
        <authorList>
            <person name="McCormick R.F."/>
            <person name="Truong S.K."/>
            <person name="Sreedasyam A."/>
            <person name="Jenkins J."/>
            <person name="Shu S."/>
            <person name="Sims D."/>
            <person name="Kennedy M."/>
            <person name="Amirebrahimi M."/>
            <person name="Weers B.D."/>
            <person name="McKinley B."/>
            <person name="Mattison A."/>
            <person name="Morishige D.T."/>
            <person name="Grimwood J."/>
            <person name="Schmutz J."/>
            <person name="Mullet J.E."/>
        </authorList>
    </citation>
    <scope>NUCLEOTIDE SEQUENCE [LARGE SCALE GENOMIC DNA]</scope>
    <source>
        <strain evidence="4">cv. BTx623</strain>
    </source>
</reference>
<proteinExistence type="inferred from homology"/>
<dbReference type="InterPro" id="IPR011141">
    <property type="entry name" value="Polyketide_synthase_type-III"/>
</dbReference>
<gene>
    <name evidence="3" type="ORF">SORBI_3005G135600</name>
</gene>
<dbReference type="InParanoid" id="A0A1B6PSA0"/>
<dbReference type="PANTHER" id="PTHR11877">
    <property type="entry name" value="HYDROXYMETHYLGLUTARYL-COA SYNTHASE"/>
    <property type="match status" value="1"/>
</dbReference>
<organism evidence="3 4">
    <name type="scientific">Sorghum bicolor</name>
    <name type="common">Sorghum</name>
    <name type="synonym">Sorghum vulgare</name>
    <dbReference type="NCBI Taxonomy" id="4558"/>
    <lineage>
        <taxon>Eukaryota</taxon>
        <taxon>Viridiplantae</taxon>
        <taxon>Streptophyta</taxon>
        <taxon>Embryophyta</taxon>
        <taxon>Tracheophyta</taxon>
        <taxon>Spermatophyta</taxon>
        <taxon>Magnoliopsida</taxon>
        <taxon>Liliopsida</taxon>
        <taxon>Poales</taxon>
        <taxon>Poaceae</taxon>
        <taxon>PACMAD clade</taxon>
        <taxon>Panicoideae</taxon>
        <taxon>Andropogonodae</taxon>
        <taxon>Andropogoneae</taxon>
        <taxon>Sorghinae</taxon>
        <taxon>Sorghum</taxon>
    </lineage>
</organism>
<reference evidence="3 4" key="1">
    <citation type="journal article" date="2009" name="Nature">
        <title>The Sorghum bicolor genome and the diversification of grasses.</title>
        <authorList>
            <person name="Paterson A.H."/>
            <person name="Bowers J.E."/>
            <person name="Bruggmann R."/>
            <person name="Dubchak I."/>
            <person name="Grimwood J."/>
            <person name="Gundlach H."/>
            <person name="Haberer G."/>
            <person name="Hellsten U."/>
            <person name="Mitros T."/>
            <person name="Poliakov A."/>
            <person name="Schmutz J."/>
            <person name="Spannagl M."/>
            <person name="Tang H."/>
            <person name="Wang X."/>
            <person name="Wicker T."/>
            <person name="Bharti A.K."/>
            <person name="Chapman J."/>
            <person name="Feltus F.A."/>
            <person name="Gowik U."/>
            <person name="Grigoriev I.V."/>
            <person name="Lyons E."/>
            <person name="Maher C.A."/>
            <person name="Martis M."/>
            <person name="Narechania A."/>
            <person name="Otillar R.P."/>
            <person name="Penning B.W."/>
            <person name="Salamov A.A."/>
            <person name="Wang Y."/>
            <person name="Zhang L."/>
            <person name="Carpita N.C."/>
            <person name="Freeling M."/>
            <person name="Gingle A.R."/>
            <person name="Hash C.T."/>
            <person name="Keller B."/>
            <person name="Klein P."/>
            <person name="Kresovich S."/>
            <person name="McCann M.C."/>
            <person name="Ming R."/>
            <person name="Peterson D.G."/>
            <person name="Mehboob-ur-Rahman"/>
            <person name="Ware D."/>
            <person name="Westhoff P."/>
            <person name="Mayer K.F."/>
            <person name="Messing J."/>
            <person name="Rokhsar D.S."/>
        </authorList>
    </citation>
    <scope>NUCLEOTIDE SEQUENCE [LARGE SCALE GENOMIC DNA]</scope>
    <source>
        <strain evidence="4">cv. BTx623</strain>
    </source>
</reference>
<dbReference type="PANTHER" id="PTHR11877:SF47">
    <property type="entry name" value="OS11G0529900 PROTEIN"/>
    <property type="match status" value="1"/>
</dbReference>
<dbReference type="EMBL" id="CM000764">
    <property type="protein sequence ID" value="KXG28549.1"/>
    <property type="molecule type" value="Genomic_DNA"/>
</dbReference>
<evidence type="ECO:0000313" key="3">
    <source>
        <dbReference type="EMBL" id="KXG28549.1"/>
    </source>
</evidence>
<comment type="similarity">
    <text evidence="1">Belongs to the thiolase-like superfamily. Chalcone/stilbene synthases family.</text>
</comment>
<evidence type="ECO:0000313" key="4">
    <source>
        <dbReference type="Proteomes" id="UP000000768"/>
    </source>
</evidence>
<dbReference type="OMA" id="EETIGWH"/>
<name>A0A1B6PSA0_SORBI</name>
<dbReference type="FunFam" id="3.40.47.10:FF:000025">
    <property type="entry name" value="Chalcone synthase 2"/>
    <property type="match status" value="1"/>
</dbReference>
<keyword evidence="4" id="KW-1185">Reference proteome</keyword>
<dbReference type="Gene3D" id="3.40.47.10">
    <property type="match status" value="1"/>
</dbReference>
<dbReference type="GO" id="GO:0016747">
    <property type="term" value="F:acyltransferase activity, transferring groups other than amino-acyl groups"/>
    <property type="evidence" value="ECO:0007669"/>
    <property type="project" value="InterPro"/>
</dbReference>
<feature type="domain" description="Chalcone/stilbene synthase N-terminal" evidence="2">
    <location>
        <begin position="12"/>
        <end position="235"/>
    </location>
</feature>
<evidence type="ECO:0000256" key="1">
    <source>
        <dbReference type="ARBA" id="ARBA00005531"/>
    </source>
</evidence>
<dbReference type="Proteomes" id="UP000000768">
    <property type="component" value="Chromosome 5"/>
</dbReference>
<sequence>MATIAQQVTLLEDLRRAQRANGPAAVLAIGTATPANCVLQDHFPDWYFRVTRCDHLTKLKSKMTRICDKSGTKKRYFHHTEETIGWHPEFLDRALPSLGARLRTTADAAAELAAAAAGAAIAEWGRPAVDITHLVVATNSGADEPGADLRLALLLGLGPTVRRTLLYLHGCSAGLVAIRVARDIAENNRSARVLVACAHAVLLTFGAPDEARLDALVTSALFADGAGAVVVGADPVLPLERPVFHLDYVLKAHSCVV</sequence>